<dbReference type="EMBL" id="CAJJDM010000118">
    <property type="protein sequence ID" value="CAD8101299.1"/>
    <property type="molecule type" value="Genomic_DNA"/>
</dbReference>
<proteinExistence type="predicted"/>
<evidence type="ECO:0000256" key="1">
    <source>
        <dbReference type="SAM" id="MobiDB-lite"/>
    </source>
</evidence>
<name>A0A8S1PEA6_PARPR</name>
<protein>
    <submittedName>
        <fullName evidence="2">Uncharacterized protein</fullName>
    </submittedName>
</protein>
<gene>
    <name evidence="2" type="ORF">PPRIM_AZ9-3.1.T1150041</name>
</gene>
<keyword evidence="3" id="KW-1185">Reference proteome</keyword>
<organism evidence="2 3">
    <name type="scientific">Paramecium primaurelia</name>
    <dbReference type="NCBI Taxonomy" id="5886"/>
    <lineage>
        <taxon>Eukaryota</taxon>
        <taxon>Sar</taxon>
        <taxon>Alveolata</taxon>
        <taxon>Ciliophora</taxon>
        <taxon>Intramacronucleata</taxon>
        <taxon>Oligohymenophorea</taxon>
        <taxon>Peniculida</taxon>
        <taxon>Parameciidae</taxon>
        <taxon>Paramecium</taxon>
    </lineage>
</organism>
<feature type="compositionally biased region" description="Polar residues" evidence="1">
    <location>
        <begin position="49"/>
        <end position="69"/>
    </location>
</feature>
<sequence>MSFKIIFYLVVQNNFQTTKKNLCGVQDPWVKNQVSLVHPEIQKQGRNTQSLELKLQGNSSNFKSGNSENLPRIEDLRI</sequence>
<dbReference type="AlphaFoldDB" id="A0A8S1PEA6"/>
<feature type="region of interest" description="Disordered" evidence="1">
    <location>
        <begin position="49"/>
        <end position="78"/>
    </location>
</feature>
<accession>A0A8S1PEA6</accession>
<evidence type="ECO:0000313" key="3">
    <source>
        <dbReference type="Proteomes" id="UP000688137"/>
    </source>
</evidence>
<dbReference type="Proteomes" id="UP000688137">
    <property type="component" value="Unassembled WGS sequence"/>
</dbReference>
<reference evidence="2" key="1">
    <citation type="submission" date="2021-01" db="EMBL/GenBank/DDBJ databases">
        <authorList>
            <consortium name="Genoscope - CEA"/>
            <person name="William W."/>
        </authorList>
    </citation>
    <scope>NUCLEOTIDE SEQUENCE</scope>
</reference>
<comment type="caution">
    <text evidence="2">The sequence shown here is derived from an EMBL/GenBank/DDBJ whole genome shotgun (WGS) entry which is preliminary data.</text>
</comment>
<evidence type="ECO:0000313" key="2">
    <source>
        <dbReference type="EMBL" id="CAD8101299.1"/>
    </source>
</evidence>